<keyword evidence="2" id="KW-1185">Reference proteome</keyword>
<dbReference type="Proteomes" id="UP000241463">
    <property type="component" value="Segment"/>
</dbReference>
<accession>A0A2K9VCV8</accession>
<dbReference type="RefSeq" id="YP_009798161.1">
    <property type="nucleotide sequence ID" value="NC_047924.1"/>
</dbReference>
<protein>
    <submittedName>
        <fullName evidence="1">Uncharacterized protein</fullName>
    </submittedName>
</protein>
<dbReference type="GeneID" id="54988606"/>
<sequence length="133" mass="15764">MKLENLLESKEFNISVGRMIERMQQAAEHNWDWLSFNGDSIDYDIDGDVRVSIELVPEWANLENIDSADNVDLYNEYNETDYHSFEDIRAAGINPYKAMDVKIRTLDYFTMMDETLQVYYIDEKDRQKINSLF</sequence>
<dbReference type="EMBL" id="MG765277">
    <property type="protein sequence ID" value="AUV60057.1"/>
    <property type="molecule type" value="Genomic_DNA"/>
</dbReference>
<reference evidence="1 2" key="1">
    <citation type="submission" date="2018-01" db="EMBL/GenBank/DDBJ databases">
        <title>Lactobacillus phages that infect wine-derived L. plantarum strains.</title>
        <authorList>
            <person name="Kyrkou I."/>
            <person name="Hestbjerg Hansen L."/>
        </authorList>
    </citation>
    <scope>NUCLEOTIDE SEQUENCE [LARGE SCALE GENOMIC DNA]</scope>
</reference>
<organism evidence="1 2">
    <name type="scientific">Lactobacillus phage Bacchae</name>
    <dbReference type="NCBI Taxonomy" id="2079429"/>
    <lineage>
        <taxon>Viruses</taxon>
        <taxon>Duplodnaviria</taxon>
        <taxon>Heunggongvirae</taxon>
        <taxon>Uroviricota</taxon>
        <taxon>Caudoviricetes</taxon>
        <taxon>Herelleviridae</taxon>
        <taxon>Harbinvirus</taxon>
        <taxon>Harbinvirus bacchae</taxon>
    </lineage>
</organism>
<evidence type="ECO:0000313" key="1">
    <source>
        <dbReference type="EMBL" id="AUV60057.1"/>
    </source>
</evidence>
<proteinExistence type="predicted"/>
<name>A0A2K9VCV8_9CAUD</name>
<dbReference type="KEGG" id="vg:54988606"/>
<evidence type="ECO:0000313" key="2">
    <source>
        <dbReference type="Proteomes" id="UP000241463"/>
    </source>
</evidence>